<dbReference type="KEGG" id="nnu:104600259"/>
<evidence type="ECO:0000313" key="2">
    <source>
        <dbReference type="Proteomes" id="UP000189703"/>
    </source>
</evidence>
<protein>
    <submittedName>
        <fullName evidence="3 4">F-box protein At5g52880</fullName>
    </submittedName>
</protein>
<dbReference type="STRING" id="4432.A0A1U8A8H7"/>
<dbReference type="InterPro" id="IPR057039">
    <property type="entry name" value="At5g52880_ARM"/>
</dbReference>
<dbReference type="PANTHER" id="PTHR47744:SF1">
    <property type="entry name" value="OS05G0526300 PROTEIN"/>
    <property type="match status" value="1"/>
</dbReference>
<dbReference type="Proteomes" id="UP000189703">
    <property type="component" value="Unplaced"/>
</dbReference>
<dbReference type="GeneID" id="104600259"/>
<dbReference type="RefSeq" id="XP_010261416.1">
    <property type="nucleotide sequence ID" value="XM_010263114.2"/>
</dbReference>
<name>A0A1U8A8H7_NELNU</name>
<dbReference type="Pfam" id="PF24104">
    <property type="entry name" value="At5g52880_ARM"/>
    <property type="match status" value="1"/>
</dbReference>
<dbReference type="InterPro" id="IPR036047">
    <property type="entry name" value="F-box-like_dom_sf"/>
</dbReference>
<feature type="domain" description="F-box" evidence="1">
    <location>
        <begin position="112"/>
        <end position="158"/>
    </location>
</feature>
<dbReference type="AlphaFoldDB" id="A0A1U8A8H7"/>
<accession>A0A1U8A8H7</accession>
<evidence type="ECO:0000313" key="3">
    <source>
        <dbReference type="RefSeq" id="XP_010261415.1"/>
    </source>
</evidence>
<dbReference type="Pfam" id="PF12937">
    <property type="entry name" value="F-box-like"/>
    <property type="match status" value="1"/>
</dbReference>
<gene>
    <name evidence="3 4" type="primary">LOC104600259</name>
</gene>
<dbReference type="OMA" id="LWAYPRR"/>
<dbReference type="RefSeq" id="XP_010261415.1">
    <property type="nucleotide sequence ID" value="XM_010263113.2"/>
</dbReference>
<dbReference type="SUPFAM" id="SSF81383">
    <property type="entry name" value="F-box domain"/>
    <property type="match status" value="1"/>
</dbReference>
<dbReference type="SMART" id="SM00256">
    <property type="entry name" value="FBOX"/>
    <property type="match status" value="1"/>
</dbReference>
<sequence length="307" mass="34645">MAGTIERYQKLGLKESLNRIYDYPLACNELSFILRGAYSKVSKNLQALMFEGTLAAFRRLPEVQTRQAVSAANLLLQAAEVALPKQKKVLAVAEFKHAVVAHKRRSKSRQDEEGTAQLPQDVLVHIFSFLDMRSLVAVGLVCWSWSLAASDNRLWHSQYVLYFGNSNGCSETKEHIAKPVQEKGDTILHQKKSADPLTILDWKEAFKGAYIGNSIRRSMSNRGYCWHCKSIVWLNNMKCSNMHHVLQQKNQKIKPVSPQQIIDYILEDSLSTISSSDSEGDSDEESLSKLWAYPKHITAAIKSLSCE</sequence>
<evidence type="ECO:0000313" key="4">
    <source>
        <dbReference type="RefSeq" id="XP_010261416.1"/>
    </source>
</evidence>
<dbReference type="eggNOG" id="ENOG502QWBT">
    <property type="taxonomic scope" value="Eukaryota"/>
</dbReference>
<proteinExistence type="predicted"/>
<keyword evidence="2" id="KW-1185">Reference proteome</keyword>
<dbReference type="OrthoDB" id="10257471at2759"/>
<dbReference type="Gene3D" id="1.20.1280.50">
    <property type="match status" value="1"/>
</dbReference>
<reference evidence="3 4" key="1">
    <citation type="submission" date="2025-04" db="UniProtKB">
        <authorList>
            <consortium name="RefSeq"/>
        </authorList>
    </citation>
    <scope>IDENTIFICATION</scope>
</reference>
<dbReference type="PROSITE" id="PS50181">
    <property type="entry name" value="FBOX"/>
    <property type="match status" value="1"/>
</dbReference>
<dbReference type="PANTHER" id="PTHR47744">
    <property type="entry name" value="OS05G0526300 PROTEIN"/>
    <property type="match status" value="1"/>
</dbReference>
<evidence type="ECO:0000259" key="1">
    <source>
        <dbReference type="PROSITE" id="PS50181"/>
    </source>
</evidence>
<organism evidence="2 4">
    <name type="scientific">Nelumbo nucifera</name>
    <name type="common">Sacred lotus</name>
    <dbReference type="NCBI Taxonomy" id="4432"/>
    <lineage>
        <taxon>Eukaryota</taxon>
        <taxon>Viridiplantae</taxon>
        <taxon>Streptophyta</taxon>
        <taxon>Embryophyta</taxon>
        <taxon>Tracheophyta</taxon>
        <taxon>Spermatophyta</taxon>
        <taxon>Magnoliopsida</taxon>
        <taxon>Proteales</taxon>
        <taxon>Nelumbonaceae</taxon>
        <taxon>Nelumbo</taxon>
    </lineage>
</organism>
<dbReference type="InterPro" id="IPR001810">
    <property type="entry name" value="F-box_dom"/>
</dbReference>